<feature type="chain" id="PRO_5003872599" description="G-protein coupled receptors family 3 profile domain-containing protein" evidence="2">
    <location>
        <begin position="20"/>
        <end position="970"/>
    </location>
</feature>
<dbReference type="EnsemblProtists" id="PYU1_T010086">
    <property type="protein sequence ID" value="PYU1_T010086"/>
    <property type="gene ID" value="PYU1_G010066"/>
</dbReference>
<reference evidence="3" key="3">
    <citation type="submission" date="2015-02" db="UniProtKB">
        <authorList>
            <consortium name="EnsemblProtists"/>
        </authorList>
    </citation>
    <scope>IDENTIFICATION</scope>
    <source>
        <strain evidence="3">DAOM BR144</strain>
    </source>
</reference>
<evidence type="ECO:0008006" key="5">
    <source>
        <dbReference type="Google" id="ProtNLM"/>
    </source>
</evidence>
<dbReference type="VEuPathDB" id="FungiDB:PYU1_G010066"/>
<reference evidence="4" key="2">
    <citation type="submission" date="2010-04" db="EMBL/GenBank/DDBJ databases">
        <authorList>
            <person name="Buell R."/>
            <person name="Hamilton J."/>
            <person name="Hostetler J."/>
        </authorList>
    </citation>
    <scope>NUCLEOTIDE SEQUENCE [LARGE SCALE GENOMIC DNA]</scope>
    <source>
        <strain evidence="4">DAOM:BR144</strain>
    </source>
</reference>
<keyword evidence="1" id="KW-0812">Transmembrane</keyword>
<dbReference type="HOGENOM" id="CLU_305807_0_0_1"/>
<feature type="transmembrane region" description="Helical" evidence="1">
    <location>
        <begin position="389"/>
        <end position="408"/>
    </location>
</feature>
<name>K3WYN7_GLOUD</name>
<keyword evidence="1" id="KW-1133">Transmembrane helix</keyword>
<feature type="transmembrane region" description="Helical" evidence="1">
    <location>
        <begin position="557"/>
        <end position="580"/>
    </location>
</feature>
<feature type="transmembrane region" description="Helical" evidence="1">
    <location>
        <begin position="601"/>
        <end position="627"/>
    </location>
</feature>
<dbReference type="Proteomes" id="UP000019132">
    <property type="component" value="Unassembled WGS sequence"/>
</dbReference>
<evidence type="ECO:0000313" key="4">
    <source>
        <dbReference type="Proteomes" id="UP000019132"/>
    </source>
</evidence>
<accession>K3WYN7</accession>
<dbReference type="eggNOG" id="KOG4428">
    <property type="taxonomic scope" value="Eukaryota"/>
</dbReference>
<proteinExistence type="predicted"/>
<dbReference type="InParanoid" id="K3WYN7"/>
<keyword evidence="2" id="KW-0732">Signal</keyword>
<feature type="transmembrane region" description="Helical" evidence="1">
    <location>
        <begin position="420"/>
        <end position="445"/>
    </location>
</feature>
<sequence length="970" mass="106076">MALFRSVLGVSIAVWSCLAAVITAADVFPSNIGYTCKSAKCVYNAGNYASSEYKDGLSCMKECGQSEIQSIDSTLNDTPGMTISSSLKGTCTNCSLVIETSWNFPEMFDTYDLTEESLSSSSCNFTSTMEINSPPLWVLEDSVSNCYINDAKVDCIRDGNKTLVSLNASMLVVLMEPEKQYVFSVDHFSTRLGPGTKTEVTVMNVKFDGTGCRATTEDTSSPRQVFNLELTSTSYKLIGMFTDTEMDAVDPRVMSTTSVSLSFRSGAVLRAGAFILLRVAKGLEDYFSTLIRNVSDASMQYAGQRVALDLYVGASNISFTIPDSFTGDIGNGDRLNITFNNFKTPSNDSMTIEKCYLSAYQGLALAVDNSPVPFYHIRRATRELNASNLDIATVVIFGLCFLFSLVIIRWHGLPLTMTTLWTDMVAISALFSFASGCGGFLVWVIQPSKAYVHWYTAQYFFNTMMILSLCFHWASVLSFKSFKKLSIKSPAVIGYIVANAAVLALIIALSIAADSDLKCVFDIESTQCSTQEQCSESLAAEGKVVRNAVQLCDIQSFYLAFGAGFIMCTLMLMILGCMVMSRGRSLMLNEDPSEPRIRSSLTIFYAIIATTCVLYISAQVIYIAQYASDSSDSGELSDLVWYIFIIWLPHGLPPLLLLFLQWNPSTENFHHDEPESIIDQSSKEDVFNITPRSSGSSPHMPYSKLLRDRISMGESMINGDEPGNKLRLIVRLKLPANFDRACFVSLDYFSSKEPVSGSSSLASITRKAQWKCVGTTEPVGMVGETESALSSGVSNAIFPFVAVLEVPVVGHASNTLLRFLVHASTIGKRDTGHNFAANYLDGHTGSFENSGSGSKNETPATQLSYQMTMFHPLLEFVTSSQAVLDAAASGQPLNVHPTDEHTCTILEDHPSLQREVDVLLQGNMNNAELSVQTVMMPGEAPTKEDVSSHKNIGNIIRFFQYDTEDGGGGL</sequence>
<dbReference type="EMBL" id="GL376623">
    <property type="status" value="NOT_ANNOTATED_CDS"/>
    <property type="molecule type" value="Genomic_DNA"/>
</dbReference>
<feature type="transmembrane region" description="Helical" evidence="1">
    <location>
        <begin position="457"/>
        <end position="479"/>
    </location>
</feature>
<feature type="transmembrane region" description="Helical" evidence="1">
    <location>
        <begin position="491"/>
        <end position="513"/>
    </location>
</feature>
<feature type="signal peptide" evidence="2">
    <location>
        <begin position="1"/>
        <end position="19"/>
    </location>
</feature>
<evidence type="ECO:0000313" key="3">
    <source>
        <dbReference type="EnsemblProtists" id="PYU1_T010086"/>
    </source>
</evidence>
<evidence type="ECO:0000256" key="1">
    <source>
        <dbReference type="SAM" id="Phobius"/>
    </source>
</evidence>
<dbReference type="AlphaFoldDB" id="K3WYN7"/>
<reference evidence="4" key="1">
    <citation type="journal article" date="2010" name="Genome Biol.">
        <title>Genome sequence of the necrotrophic plant pathogen Pythium ultimum reveals original pathogenicity mechanisms and effector repertoire.</title>
        <authorList>
            <person name="Levesque C.A."/>
            <person name="Brouwer H."/>
            <person name="Cano L."/>
            <person name="Hamilton J.P."/>
            <person name="Holt C."/>
            <person name="Huitema E."/>
            <person name="Raffaele S."/>
            <person name="Robideau G.P."/>
            <person name="Thines M."/>
            <person name="Win J."/>
            <person name="Zerillo M.M."/>
            <person name="Beakes G.W."/>
            <person name="Boore J.L."/>
            <person name="Busam D."/>
            <person name="Dumas B."/>
            <person name="Ferriera S."/>
            <person name="Fuerstenberg S.I."/>
            <person name="Gachon C.M."/>
            <person name="Gaulin E."/>
            <person name="Govers F."/>
            <person name="Grenville-Briggs L."/>
            <person name="Horner N."/>
            <person name="Hostetler J."/>
            <person name="Jiang R.H."/>
            <person name="Johnson J."/>
            <person name="Krajaejun T."/>
            <person name="Lin H."/>
            <person name="Meijer H.J."/>
            <person name="Moore B."/>
            <person name="Morris P."/>
            <person name="Phuntmart V."/>
            <person name="Puiu D."/>
            <person name="Shetty J."/>
            <person name="Stajich J.E."/>
            <person name="Tripathy S."/>
            <person name="Wawra S."/>
            <person name="van West P."/>
            <person name="Whitty B.R."/>
            <person name="Coutinho P.M."/>
            <person name="Henrissat B."/>
            <person name="Martin F."/>
            <person name="Thomas P.D."/>
            <person name="Tyler B.M."/>
            <person name="De Vries R.P."/>
            <person name="Kamoun S."/>
            <person name="Yandell M."/>
            <person name="Tisserat N."/>
            <person name="Buell C.R."/>
        </authorList>
    </citation>
    <scope>NUCLEOTIDE SEQUENCE</scope>
    <source>
        <strain evidence="4">DAOM:BR144</strain>
    </source>
</reference>
<organism evidence="3 4">
    <name type="scientific">Globisporangium ultimum (strain ATCC 200006 / CBS 805.95 / DAOM BR144)</name>
    <name type="common">Pythium ultimum</name>
    <dbReference type="NCBI Taxonomy" id="431595"/>
    <lineage>
        <taxon>Eukaryota</taxon>
        <taxon>Sar</taxon>
        <taxon>Stramenopiles</taxon>
        <taxon>Oomycota</taxon>
        <taxon>Peronosporomycetes</taxon>
        <taxon>Pythiales</taxon>
        <taxon>Pythiaceae</taxon>
        <taxon>Globisporangium</taxon>
    </lineage>
</organism>
<keyword evidence="4" id="KW-1185">Reference proteome</keyword>
<evidence type="ECO:0000256" key="2">
    <source>
        <dbReference type="SAM" id="SignalP"/>
    </source>
</evidence>
<dbReference type="STRING" id="431595.K3WYN7"/>
<feature type="transmembrane region" description="Helical" evidence="1">
    <location>
        <begin position="639"/>
        <end position="660"/>
    </location>
</feature>
<keyword evidence="1" id="KW-0472">Membrane</keyword>
<protein>
    <recommendedName>
        <fullName evidence="5">G-protein coupled receptors family 3 profile domain-containing protein</fullName>
    </recommendedName>
</protein>